<dbReference type="EMBL" id="AACB03000001">
    <property type="protein sequence ID" value="KAE8305775.1"/>
    <property type="molecule type" value="Genomic_DNA"/>
</dbReference>
<dbReference type="KEGG" id="gla:GL50803_0095233"/>
<dbReference type="GeneID" id="5700291"/>
<gene>
    <name evidence="1" type="ORF">GL50803_0095233</name>
</gene>
<evidence type="ECO:0000313" key="1">
    <source>
        <dbReference type="EMBL" id="KAE8305775.1"/>
    </source>
</evidence>
<protein>
    <submittedName>
        <fullName evidence="1">Uncharacterized protein</fullName>
    </submittedName>
</protein>
<dbReference type="OMA" id="FKTHWIR"/>
<dbReference type="Proteomes" id="UP000001548">
    <property type="component" value="Unassembled WGS sequence"/>
</dbReference>
<proteinExistence type="predicted"/>
<name>A8BEI9_GIAIC</name>
<evidence type="ECO:0000313" key="2">
    <source>
        <dbReference type="Proteomes" id="UP000001548"/>
    </source>
</evidence>
<reference evidence="1 2" key="1">
    <citation type="journal article" date="2007" name="Science">
        <title>Genomic minimalism in the early diverging intestinal parasite Giardia lamblia.</title>
        <authorList>
            <person name="Morrison H.G."/>
            <person name="McArthur A.G."/>
            <person name="Gillin F.D."/>
            <person name="Aley S.B."/>
            <person name="Adam R.D."/>
            <person name="Olsen G.J."/>
            <person name="Best A.A."/>
            <person name="Cande W.Z."/>
            <person name="Chen F."/>
            <person name="Cipriano M.J."/>
            <person name="Davids B.J."/>
            <person name="Dawson S.C."/>
            <person name="Elmendorf H.G."/>
            <person name="Hehl A.B."/>
            <person name="Holder M.E."/>
            <person name="Huse S.M."/>
            <person name="Kim U.U."/>
            <person name="Lasek-Nesselquist E."/>
            <person name="Manning G."/>
            <person name="Nigam A."/>
            <person name="Nixon J.E."/>
            <person name="Palm D."/>
            <person name="Passamaneck N.E."/>
            <person name="Prabhu A."/>
            <person name="Reich C.I."/>
            <person name="Reiner D.S."/>
            <person name="Samuelson J."/>
            <person name="Svard S.G."/>
            <person name="Sogin M.L."/>
        </authorList>
    </citation>
    <scope>NUCLEOTIDE SEQUENCE [LARGE SCALE GENOMIC DNA]</scope>
    <source>
        <strain evidence="1 2">WB C6</strain>
    </source>
</reference>
<sequence>MPFIPWVLCRRLSGLLREQIRRSLEAVGDYIIRGREGGTRLQFIVIPSGEAVASSHLLLDEIMDLIQVSSPDTHIVSSLGSDIIQNVPWDRTDIALIVDGNDLFPLRGNDDGALRVMRCFLSHIRANEASRILLIILTTALPTVFIYMFKKTMARAVGQITLLVPQSIQCCPLHIGMDLCDSILGELLVEGVLPSKDSVNYMNSLDGSELIMLPEMIYRALTQTGAVQTKVANHLCKILNTCLLIYQVMIQHIPFQGELSTFCLFLINMLKGRLDQWPHSRAITLATEREMDTAQMAILSKCICDILEKGSVQSDPRDTPRWVSEYNSMLKKEVALLSDDLLTIESWPAKRRTQHAHTIFNTVYGGIIGHLFPLSLWDAVYTTENSSLFLVGQHNNPNIQLDGLIGSYNDTICEATWSILKTVRAGSIAVNTLFQQAAENYFKTHWIRSDDHTTLISDFITFLMALQQAQIVTITAQSARLMVEMII</sequence>
<comment type="caution">
    <text evidence="1">The sequence shown here is derived from an EMBL/GenBank/DDBJ whole genome shotgun (WGS) entry which is preliminary data.</text>
</comment>
<organism evidence="1 2">
    <name type="scientific">Giardia intestinalis (strain ATCC 50803 / WB clone C6)</name>
    <name type="common">Giardia lamblia</name>
    <dbReference type="NCBI Taxonomy" id="184922"/>
    <lineage>
        <taxon>Eukaryota</taxon>
        <taxon>Metamonada</taxon>
        <taxon>Diplomonadida</taxon>
        <taxon>Hexamitidae</taxon>
        <taxon>Giardiinae</taxon>
        <taxon>Giardia</taxon>
    </lineage>
</organism>
<dbReference type="VEuPathDB" id="GiardiaDB:GL50803_95233"/>
<dbReference type="AlphaFoldDB" id="A8BEI9"/>
<accession>A8BEI9</accession>
<dbReference type="HOGENOM" id="CLU_560743_0_0_1"/>
<keyword evidence="2" id="KW-1185">Reference proteome</keyword>
<dbReference type="RefSeq" id="XP_001707373.1">
    <property type="nucleotide sequence ID" value="XM_001707321.1"/>
</dbReference>